<proteinExistence type="predicted"/>
<evidence type="ECO:0000313" key="2">
    <source>
        <dbReference type="Proteomes" id="UP001227268"/>
    </source>
</evidence>
<dbReference type="EMBL" id="JASBWT010000001">
    <property type="protein sequence ID" value="KAJ9109135.1"/>
    <property type="molecule type" value="Genomic_DNA"/>
</dbReference>
<name>A0ACC2WBN1_9TREE</name>
<organism evidence="1 2">
    <name type="scientific">Naganishia friedmannii</name>
    <dbReference type="NCBI Taxonomy" id="89922"/>
    <lineage>
        <taxon>Eukaryota</taxon>
        <taxon>Fungi</taxon>
        <taxon>Dikarya</taxon>
        <taxon>Basidiomycota</taxon>
        <taxon>Agaricomycotina</taxon>
        <taxon>Tremellomycetes</taxon>
        <taxon>Filobasidiales</taxon>
        <taxon>Filobasidiaceae</taxon>
        <taxon>Naganishia</taxon>
    </lineage>
</organism>
<dbReference type="Proteomes" id="UP001227268">
    <property type="component" value="Unassembled WGS sequence"/>
</dbReference>
<accession>A0ACC2WBN1</accession>
<sequence>MSAVATLAITLLCGWSLPQIRAQVMKADGCLLLSGTITCPPWSTAWVNPMELANAGYPEFANVTDLPTFDAAAVSYLGNLDEYRALKFGNDQLACTNATTIAMRLKQNDEANRF</sequence>
<evidence type="ECO:0000313" key="1">
    <source>
        <dbReference type="EMBL" id="KAJ9109135.1"/>
    </source>
</evidence>
<protein>
    <submittedName>
        <fullName evidence="1">Uncharacterized protein</fullName>
    </submittedName>
</protein>
<keyword evidence="2" id="KW-1185">Reference proteome</keyword>
<gene>
    <name evidence="1" type="ORF">QFC21_000463</name>
</gene>
<comment type="caution">
    <text evidence="1">The sequence shown here is derived from an EMBL/GenBank/DDBJ whole genome shotgun (WGS) entry which is preliminary data.</text>
</comment>
<reference evidence="1" key="1">
    <citation type="submission" date="2023-04" db="EMBL/GenBank/DDBJ databases">
        <title>Draft Genome sequencing of Naganishia species isolated from polar environments using Oxford Nanopore Technology.</title>
        <authorList>
            <person name="Leo P."/>
            <person name="Venkateswaran K."/>
        </authorList>
    </citation>
    <scope>NUCLEOTIDE SEQUENCE</scope>
    <source>
        <strain evidence="1">MNA-CCFEE 5423</strain>
    </source>
</reference>